<evidence type="ECO:0000313" key="2">
    <source>
        <dbReference type="Proteomes" id="UP000193926"/>
    </source>
</evidence>
<reference evidence="1 2" key="1">
    <citation type="submission" date="2014-03" db="EMBL/GenBank/DDBJ databases">
        <title>The draft genome sequence of Marivita geojedonensis KCTC 23882.</title>
        <authorList>
            <person name="Lai Q."/>
            <person name="Shao Z."/>
        </authorList>
    </citation>
    <scope>NUCLEOTIDE SEQUENCE [LARGE SCALE GENOMIC DNA]</scope>
    <source>
        <strain evidence="1 2">DPG-138</strain>
    </source>
</reference>
<accession>A0A1X4NL03</accession>
<dbReference type="RefSeq" id="WP_085637017.1">
    <property type="nucleotide sequence ID" value="NZ_JFKC01000008.1"/>
</dbReference>
<sequence>MGLKKLAEKLADYKERLDLGQTQEIKPNHVEKVLKKLRSKVTELEADISEEDDPDKKERLIRKLSVAIEQVARAEWLLNEIHTEPEPAPSS</sequence>
<comment type="caution">
    <text evidence="1">The sequence shown here is derived from an EMBL/GenBank/DDBJ whole genome shotgun (WGS) entry which is preliminary data.</text>
</comment>
<dbReference type="OrthoDB" id="7744760at2"/>
<name>A0A1X4NL03_9RHOB</name>
<protein>
    <submittedName>
        <fullName evidence="1">Uncharacterized protein</fullName>
    </submittedName>
</protein>
<dbReference type="Proteomes" id="UP000193926">
    <property type="component" value="Unassembled WGS sequence"/>
</dbReference>
<evidence type="ECO:0000313" key="1">
    <source>
        <dbReference type="EMBL" id="OSQ50883.1"/>
    </source>
</evidence>
<dbReference type="EMBL" id="JFKC01000008">
    <property type="protein sequence ID" value="OSQ50883.1"/>
    <property type="molecule type" value="Genomic_DNA"/>
</dbReference>
<keyword evidence="2" id="KW-1185">Reference proteome</keyword>
<organism evidence="1 2">
    <name type="scientific">Marivita geojedonensis</name>
    <dbReference type="NCBI Taxonomy" id="1123756"/>
    <lineage>
        <taxon>Bacteria</taxon>
        <taxon>Pseudomonadati</taxon>
        <taxon>Pseudomonadota</taxon>
        <taxon>Alphaproteobacteria</taxon>
        <taxon>Rhodobacterales</taxon>
        <taxon>Roseobacteraceae</taxon>
        <taxon>Marivita</taxon>
    </lineage>
</organism>
<proteinExistence type="predicted"/>
<gene>
    <name evidence="1" type="ORF">MGEO_10615</name>
</gene>
<dbReference type="AlphaFoldDB" id="A0A1X4NL03"/>